<reference evidence="3 4" key="1">
    <citation type="journal article" date="2021" name="Commun. Biol.">
        <title>The genome of Shorea leprosula (Dipterocarpaceae) highlights the ecological relevance of drought in aseasonal tropical rainforests.</title>
        <authorList>
            <person name="Ng K.K.S."/>
            <person name="Kobayashi M.J."/>
            <person name="Fawcett J.A."/>
            <person name="Hatakeyama M."/>
            <person name="Paape T."/>
            <person name="Ng C.H."/>
            <person name="Ang C.C."/>
            <person name="Tnah L.H."/>
            <person name="Lee C.T."/>
            <person name="Nishiyama T."/>
            <person name="Sese J."/>
            <person name="O'Brien M.J."/>
            <person name="Copetti D."/>
            <person name="Mohd Noor M.I."/>
            <person name="Ong R.C."/>
            <person name="Putra M."/>
            <person name="Sireger I.Z."/>
            <person name="Indrioko S."/>
            <person name="Kosugi Y."/>
            <person name="Izuno A."/>
            <person name="Isagi Y."/>
            <person name="Lee S.L."/>
            <person name="Shimizu K.K."/>
        </authorList>
    </citation>
    <scope>NUCLEOTIDE SEQUENCE [LARGE SCALE GENOMIC DNA]</scope>
    <source>
        <strain evidence="3">214</strain>
    </source>
</reference>
<comment type="caution">
    <text evidence="3">The sequence shown here is derived from an EMBL/GenBank/DDBJ whole genome shotgun (WGS) entry which is preliminary data.</text>
</comment>
<feature type="coiled-coil region" evidence="1">
    <location>
        <begin position="199"/>
        <end position="247"/>
    </location>
</feature>
<evidence type="ECO:0000313" key="4">
    <source>
        <dbReference type="Proteomes" id="UP001054252"/>
    </source>
</evidence>
<dbReference type="AlphaFoldDB" id="A0AAV5MKY2"/>
<dbReference type="Proteomes" id="UP001054252">
    <property type="component" value="Unassembled WGS sequence"/>
</dbReference>
<proteinExistence type="predicted"/>
<organism evidence="3 4">
    <name type="scientific">Rubroshorea leprosula</name>
    <dbReference type="NCBI Taxonomy" id="152421"/>
    <lineage>
        <taxon>Eukaryota</taxon>
        <taxon>Viridiplantae</taxon>
        <taxon>Streptophyta</taxon>
        <taxon>Embryophyta</taxon>
        <taxon>Tracheophyta</taxon>
        <taxon>Spermatophyta</taxon>
        <taxon>Magnoliopsida</taxon>
        <taxon>eudicotyledons</taxon>
        <taxon>Gunneridae</taxon>
        <taxon>Pentapetalae</taxon>
        <taxon>rosids</taxon>
        <taxon>malvids</taxon>
        <taxon>Malvales</taxon>
        <taxon>Dipterocarpaceae</taxon>
        <taxon>Rubroshorea</taxon>
    </lineage>
</organism>
<evidence type="ECO:0000256" key="1">
    <source>
        <dbReference type="SAM" id="Coils"/>
    </source>
</evidence>
<protein>
    <submittedName>
        <fullName evidence="3">Uncharacterized protein</fullName>
    </submittedName>
</protein>
<name>A0AAV5MKY2_9ROSI</name>
<sequence length="330" mass="36799">MEEVAIPSNVLEVDHDRAKFYNEEEEVVSEVVGYNTGLRFPVPELLVALLVEYELGMTQLVPNAVLLILSSGEQDKVERLERRGGDLMGIMYFTSPAMLKAVEVYGSSSMNGEEMNRLMSRGKTVTLPEKRSKALAAHSVGERVLGGTSRSCPGGSSRAEVGPSLEQGRKRAEEVTAQKRMRVKEVAWHEVDEHGGSSVVRHALELEKVREKLASAKAATEAEVEKRRRAEEELAKARGELVEVQKKTKLEVHNSIEQPTFSEIVDLFRMLTLVMAFNDCWKKVKAQNLEVDVTKITFGPQEAGVEKDGESRTAKFRLNITLSWERDEAG</sequence>
<dbReference type="EMBL" id="BPVZ01000285">
    <property type="protein sequence ID" value="GKV49107.1"/>
    <property type="molecule type" value="Genomic_DNA"/>
</dbReference>
<gene>
    <name evidence="3" type="ORF">SLEP1_g55874</name>
</gene>
<feature type="region of interest" description="Disordered" evidence="2">
    <location>
        <begin position="145"/>
        <end position="170"/>
    </location>
</feature>
<evidence type="ECO:0000256" key="2">
    <source>
        <dbReference type="SAM" id="MobiDB-lite"/>
    </source>
</evidence>
<keyword evidence="4" id="KW-1185">Reference proteome</keyword>
<evidence type="ECO:0000313" key="3">
    <source>
        <dbReference type="EMBL" id="GKV49107.1"/>
    </source>
</evidence>
<keyword evidence="1" id="KW-0175">Coiled coil</keyword>
<accession>A0AAV5MKY2</accession>